<keyword evidence="6" id="KW-1185">Reference proteome</keyword>
<dbReference type="InterPro" id="IPR003313">
    <property type="entry name" value="AraC-bd"/>
</dbReference>
<dbReference type="InterPro" id="IPR037923">
    <property type="entry name" value="HTH-like"/>
</dbReference>
<dbReference type="InterPro" id="IPR050204">
    <property type="entry name" value="AraC_XylS_family_regulators"/>
</dbReference>
<sequence length="284" mass="30822">MGAGESAHYWQHPGVPGVDLLRARFVRHAFTRHTHDTYVIAAVTRGVEEFHYRGTVERAGPGTVAMVNPDGPHTGHAGVPEGWSYHVLYPAVDVVGRIAEEVSSARGTPSFRDAVVADPRNAALVTAVHRAAERDDALAADSLLRIVVARLLRTHAEPLPARPTPGAGARAAARAREILEERMADPPSLEQLAAEVGTAPFSLLRAFRDAYGLPPHAWLTGARVRRTRALLDAGITPAQAAAEVGFHDQPHLNRHFTRIVGVPPGIYRQGRKNVQDLSEEPRLR</sequence>
<dbReference type="EMBL" id="BMMS01000016">
    <property type="protein sequence ID" value="GGO91552.1"/>
    <property type="molecule type" value="Genomic_DNA"/>
</dbReference>
<keyword evidence="3" id="KW-0804">Transcription</keyword>
<comment type="caution">
    <text evidence="5">The sequence shown here is derived from an EMBL/GenBank/DDBJ whole genome shotgun (WGS) entry which is preliminary data.</text>
</comment>
<dbReference type="GO" id="GO:0043565">
    <property type="term" value="F:sequence-specific DNA binding"/>
    <property type="evidence" value="ECO:0007669"/>
    <property type="project" value="InterPro"/>
</dbReference>
<evidence type="ECO:0000313" key="6">
    <source>
        <dbReference type="Proteomes" id="UP000641932"/>
    </source>
</evidence>
<dbReference type="Pfam" id="PF02311">
    <property type="entry name" value="AraC_binding"/>
    <property type="match status" value="1"/>
</dbReference>
<evidence type="ECO:0000256" key="1">
    <source>
        <dbReference type="ARBA" id="ARBA00023015"/>
    </source>
</evidence>
<dbReference type="AlphaFoldDB" id="A0A917ZSN8"/>
<dbReference type="SUPFAM" id="SSF51215">
    <property type="entry name" value="Regulatory protein AraC"/>
    <property type="match status" value="1"/>
</dbReference>
<dbReference type="InterPro" id="IPR018060">
    <property type="entry name" value="HTH_AraC"/>
</dbReference>
<dbReference type="PANTHER" id="PTHR46796:SF2">
    <property type="entry name" value="TRANSCRIPTIONAL REGULATORY PROTEIN"/>
    <property type="match status" value="1"/>
</dbReference>
<gene>
    <name evidence="5" type="ORF">GCM10012280_39710</name>
</gene>
<dbReference type="Proteomes" id="UP000641932">
    <property type="component" value="Unassembled WGS sequence"/>
</dbReference>
<evidence type="ECO:0000259" key="4">
    <source>
        <dbReference type="PROSITE" id="PS01124"/>
    </source>
</evidence>
<protein>
    <submittedName>
        <fullName evidence="5">Transcriptional regulator</fullName>
    </submittedName>
</protein>
<dbReference type="SUPFAM" id="SSF46689">
    <property type="entry name" value="Homeodomain-like"/>
    <property type="match status" value="2"/>
</dbReference>
<keyword evidence="2" id="KW-0238">DNA-binding</keyword>
<proteinExistence type="predicted"/>
<dbReference type="PROSITE" id="PS01124">
    <property type="entry name" value="HTH_ARAC_FAMILY_2"/>
    <property type="match status" value="1"/>
</dbReference>
<evidence type="ECO:0000256" key="2">
    <source>
        <dbReference type="ARBA" id="ARBA00023125"/>
    </source>
</evidence>
<evidence type="ECO:0000313" key="5">
    <source>
        <dbReference type="EMBL" id="GGO91552.1"/>
    </source>
</evidence>
<feature type="domain" description="HTH araC/xylS-type" evidence="4">
    <location>
        <begin position="173"/>
        <end position="270"/>
    </location>
</feature>
<keyword evidence="1" id="KW-0805">Transcription regulation</keyword>
<dbReference type="GO" id="GO:0003700">
    <property type="term" value="F:DNA-binding transcription factor activity"/>
    <property type="evidence" value="ECO:0007669"/>
    <property type="project" value="InterPro"/>
</dbReference>
<reference evidence="5" key="1">
    <citation type="journal article" date="2014" name="Int. J. Syst. Evol. Microbiol.">
        <title>Complete genome sequence of Corynebacterium casei LMG S-19264T (=DSM 44701T), isolated from a smear-ripened cheese.</title>
        <authorList>
            <consortium name="US DOE Joint Genome Institute (JGI-PGF)"/>
            <person name="Walter F."/>
            <person name="Albersmeier A."/>
            <person name="Kalinowski J."/>
            <person name="Ruckert C."/>
        </authorList>
    </citation>
    <scope>NUCLEOTIDE SEQUENCE</scope>
    <source>
        <strain evidence="5">CGMCC 4.7201</strain>
    </source>
</reference>
<dbReference type="InterPro" id="IPR009057">
    <property type="entry name" value="Homeodomain-like_sf"/>
</dbReference>
<dbReference type="PANTHER" id="PTHR46796">
    <property type="entry name" value="HTH-TYPE TRANSCRIPTIONAL ACTIVATOR RHAS-RELATED"/>
    <property type="match status" value="1"/>
</dbReference>
<dbReference type="Pfam" id="PF12833">
    <property type="entry name" value="HTH_18"/>
    <property type="match status" value="1"/>
</dbReference>
<dbReference type="Gene3D" id="1.10.10.60">
    <property type="entry name" value="Homeodomain-like"/>
    <property type="match status" value="2"/>
</dbReference>
<dbReference type="SMART" id="SM00342">
    <property type="entry name" value="HTH_ARAC"/>
    <property type="match status" value="1"/>
</dbReference>
<dbReference type="RefSeq" id="WP_189133065.1">
    <property type="nucleotide sequence ID" value="NZ_BMMS01000016.1"/>
</dbReference>
<accession>A0A917ZSN8</accession>
<evidence type="ECO:0000256" key="3">
    <source>
        <dbReference type="ARBA" id="ARBA00023163"/>
    </source>
</evidence>
<organism evidence="5 6">
    <name type="scientific">Wenjunlia tyrosinilytica</name>
    <dbReference type="NCBI Taxonomy" id="1544741"/>
    <lineage>
        <taxon>Bacteria</taxon>
        <taxon>Bacillati</taxon>
        <taxon>Actinomycetota</taxon>
        <taxon>Actinomycetes</taxon>
        <taxon>Kitasatosporales</taxon>
        <taxon>Streptomycetaceae</taxon>
        <taxon>Wenjunlia</taxon>
    </lineage>
</organism>
<name>A0A917ZSN8_9ACTN</name>
<reference evidence="5" key="2">
    <citation type="submission" date="2020-09" db="EMBL/GenBank/DDBJ databases">
        <authorList>
            <person name="Sun Q."/>
            <person name="Zhou Y."/>
        </authorList>
    </citation>
    <scope>NUCLEOTIDE SEQUENCE</scope>
    <source>
        <strain evidence="5">CGMCC 4.7201</strain>
    </source>
</reference>